<reference evidence="4 5" key="1">
    <citation type="journal article" date="2018" name="Mol. Biol. Evol.">
        <title>Broad Genomic Sampling Reveals a Smut Pathogenic Ancestry of the Fungal Clade Ustilaginomycotina.</title>
        <authorList>
            <person name="Kijpornyongpan T."/>
            <person name="Mondo S.J."/>
            <person name="Barry K."/>
            <person name="Sandor L."/>
            <person name="Lee J."/>
            <person name="Lipzen A."/>
            <person name="Pangilinan J."/>
            <person name="LaButti K."/>
            <person name="Hainaut M."/>
            <person name="Henrissat B."/>
            <person name="Grigoriev I.V."/>
            <person name="Spatafora J.W."/>
            <person name="Aime M.C."/>
        </authorList>
    </citation>
    <scope>NUCLEOTIDE SEQUENCE [LARGE SCALE GENOMIC DNA]</scope>
    <source>
        <strain evidence="4 5">MCA 4186</strain>
    </source>
</reference>
<protein>
    <submittedName>
        <fullName evidence="4">Uncharacterized protein</fullName>
    </submittedName>
</protein>
<sequence>MHFSRLALFLAALAPAAFAQSSLRLEVPSTGIVCQPAALRWSGTTGTVYIRAIIGEGEGVVSTTDASMNMAVTTQENAASSGSYAWTVALAPGTKVTFSIADSTGQTNYSSAMTITGDNTCNAPANFSGAAASSSGGSSTAAASGASSSSRASSSSGSAAAAATTTTRPSGAMGAAPALGPLALSAGAAVVGAVLYLA</sequence>
<feature type="region of interest" description="Disordered" evidence="1">
    <location>
        <begin position="140"/>
        <end position="172"/>
    </location>
</feature>
<dbReference type="OrthoDB" id="3362246at2759"/>
<keyword evidence="2" id="KW-0472">Membrane</keyword>
<feature type="signal peptide" evidence="3">
    <location>
        <begin position="1"/>
        <end position="19"/>
    </location>
</feature>
<gene>
    <name evidence="4" type="ORF">FA09DRAFT_341732</name>
</gene>
<keyword evidence="3" id="KW-0732">Signal</keyword>
<dbReference type="AlphaFoldDB" id="A0A316Z3J7"/>
<organism evidence="4 5">
    <name type="scientific">Tilletiopsis washingtonensis</name>
    <dbReference type="NCBI Taxonomy" id="58919"/>
    <lineage>
        <taxon>Eukaryota</taxon>
        <taxon>Fungi</taxon>
        <taxon>Dikarya</taxon>
        <taxon>Basidiomycota</taxon>
        <taxon>Ustilaginomycotina</taxon>
        <taxon>Exobasidiomycetes</taxon>
        <taxon>Entylomatales</taxon>
        <taxon>Entylomatales incertae sedis</taxon>
        <taxon>Tilletiopsis</taxon>
    </lineage>
</organism>
<dbReference type="PANTHER" id="PTHR37487:SF3">
    <property type="entry name" value="CLEAVAGE_POLYADENYLATION SPECIFICITY FACTOR A SUBUNIT N-TERMINAL DOMAIN-CONTAINING PROTEIN"/>
    <property type="match status" value="1"/>
</dbReference>
<evidence type="ECO:0000256" key="1">
    <source>
        <dbReference type="SAM" id="MobiDB-lite"/>
    </source>
</evidence>
<evidence type="ECO:0000256" key="2">
    <source>
        <dbReference type="SAM" id="Phobius"/>
    </source>
</evidence>
<feature type="transmembrane region" description="Helical" evidence="2">
    <location>
        <begin position="178"/>
        <end position="197"/>
    </location>
</feature>
<name>A0A316Z3J7_9BASI</name>
<feature type="chain" id="PRO_5016322632" evidence="3">
    <location>
        <begin position="20"/>
        <end position="198"/>
    </location>
</feature>
<keyword evidence="2" id="KW-1133">Transmembrane helix</keyword>
<accession>A0A316Z3J7</accession>
<evidence type="ECO:0000313" key="5">
    <source>
        <dbReference type="Proteomes" id="UP000245946"/>
    </source>
</evidence>
<dbReference type="GeneID" id="37272032"/>
<dbReference type="RefSeq" id="XP_025595034.1">
    <property type="nucleotide sequence ID" value="XM_025744488.1"/>
</dbReference>
<dbReference type="Proteomes" id="UP000245946">
    <property type="component" value="Unassembled WGS sequence"/>
</dbReference>
<dbReference type="EMBL" id="KZ819309">
    <property type="protein sequence ID" value="PWN94755.1"/>
    <property type="molecule type" value="Genomic_DNA"/>
</dbReference>
<evidence type="ECO:0000256" key="3">
    <source>
        <dbReference type="SAM" id="SignalP"/>
    </source>
</evidence>
<keyword evidence="2" id="KW-0812">Transmembrane</keyword>
<keyword evidence="5" id="KW-1185">Reference proteome</keyword>
<proteinExistence type="predicted"/>
<dbReference type="PANTHER" id="PTHR37487">
    <property type="entry name" value="CHROMOSOME 1, WHOLE GENOME SHOTGUN SEQUENCE"/>
    <property type="match status" value="1"/>
</dbReference>
<evidence type="ECO:0000313" key="4">
    <source>
        <dbReference type="EMBL" id="PWN94755.1"/>
    </source>
</evidence>